<dbReference type="SUPFAM" id="SSF54984">
    <property type="entry name" value="eEF-1beta-like"/>
    <property type="match status" value="1"/>
</dbReference>
<dbReference type="AlphaFoldDB" id="A0A0N4T2N4"/>
<accession>A0A0N4T2N4</accession>
<keyword evidence="3" id="KW-0648">Protein biosynthesis</keyword>
<evidence type="ECO:0000313" key="7">
    <source>
        <dbReference type="WBParaSite" id="BPAG_0000246401-mRNA-1"/>
    </source>
</evidence>
<keyword evidence="2" id="KW-0251">Elongation factor</keyword>
<dbReference type="EMBL" id="UZAD01000355">
    <property type="protein sequence ID" value="VDN83620.1"/>
    <property type="molecule type" value="Genomic_DNA"/>
</dbReference>
<dbReference type="GO" id="GO:0003746">
    <property type="term" value="F:translation elongation factor activity"/>
    <property type="evidence" value="ECO:0007669"/>
    <property type="project" value="UniProtKB-KW"/>
</dbReference>
<evidence type="ECO:0000313" key="6">
    <source>
        <dbReference type="Proteomes" id="UP000278627"/>
    </source>
</evidence>
<dbReference type="PANTHER" id="PTHR11595">
    <property type="entry name" value="EF-HAND AND COILED-COIL DOMAIN-CONTAINING FAMILY MEMBER"/>
    <property type="match status" value="1"/>
</dbReference>
<comment type="similarity">
    <text evidence="1">Belongs to the EF-1-beta/EF-1-delta family.</text>
</comment>
<dbReference type="InterPro" id="IPR014717">
    <property type="entry name" value="Transl_elong_EF1B/ribsomal_bS6"/>
</dbReference>
<proteinExistence type="inferred from homology"/>
<sequence>MGMQEMEKLVRKIEKDGLIRDGGLFLFVKLLSNVVIYNWCPHNCLLPKLIPLAYGIKILQIICVMEDEKVSVDDLIEQITEEAKLEFI</sequence>
<dbReference type="GO" id="GO:0005853">
    <property type="term" value="C:eukaryotic translation elongation factor 1 complex"/>
    <property type="evidence" value="ECO:0007669"/>
    <property type="project" value="InterPro"/>
</dbReference>
<dbReference type="GO" id="GO:0005829">
    <property type="term" value="C:cytosol"/>
    <property type="evidence" value="ECO:0007669"/>
    <property type="project" value="TreeGrafter"/>
</dbReference>
<keyword evidence="6" id="KW-1185">Reference proteome</keyword>
<reference evidence="7" key="1">
    <citation type="submission" date="2017-02" db="UniProtKB">
        <authorList>
            <consortium name="WormBaseParasite"/>
        </authorList>
    </citation>
    <scope>IDENTIFICATION</scope>
</reference>
<dbReference type="Proteomes" id="UP000278627">
    <property type="component" value="Unassembled WGS sequence"/>
</dbReference>
<dbReference type="InterPro" id="IPR036219">
    <property type="entry name" value="eEF-1beta-like_sf"/>
</dbReference>
<evidence type="ECO:0000256" key="2">
    <source>
        <dbReference type="ARBA" id="ARBA00022768"/>
    </source>
</evidence>
<name>A0A0N4T2N4_BRUPA</name>
<evidence type="ECO:0000259" key="4">
    <source>
        <dbReference type="Pfam" id="PF00736"/>
    </source>
</evidence>
<evidence type="ECO:0000256" key="1">
    <source>
        <dbReference type="ARBA" id="ARBA00007411"/>
    </source>
</evidence>
<organism evidence="7">
    <name type="scientific">Brugia pahangi</name>
    <name type="common">Filarial nematode worm</name>
    <dbReference type="NCBI Taxonomy" id="6280"/>
    <lineage>
        <taxon>Eukaryota</taxon>
        <taxon>Metazoa</taxon>
        <taxon>Ecdysozoa</taxon>
        <taxon>Nematoda</taxon>
        <taxon>Chromadorea</taxon>
        <taxon>Rhabditida</taxon>
        <taxon>Spirurina</taxon>
        <taxon>Spiruromorpha</taxon>
        <taxon>Filarioidea</taxon>
        <taxon>Onchocercidae</taxon>
        <taxon>Brugia</taxon>
    </lineage>
</organism>
<dbReference type="STRING" id="6280.A0A0N4T2N4"/>
<dbReference type="Pfam" id="PF00736">
    <property type="entry name" value="EF1_GNE"/>
    <property type="match status" value="1"/>
</dbReference>
<protein>
    <submittedName>
        <fullName evidence="7">EF1_GNE domain-containing protein</fullName>
    </submittedName>
</protein>
<dbReference type="InterPro" id="IPR049720">
    <property type="entry name" value="EF1B_bsu/dsu"/>
</dbReference>
<evidence type="ECO:0000256" key="3">
    <source>
        <dbReference type="ARBA" id="ARBA00022917"/>
    </source>
</evidence>
<dbReference type="InterPro" id="IPR014038">
    <property type="entry name" value="EF1B_bsu/dsu_GNE"/>
</dbReference>
<dbReference type="PANTHER" id="PTHR11595:SF21">
    <property type="entry name" value="ELONGATION FACTOR 1-BETA"/>
    <property type="match status" value="1"/>
</dbReference>
<dbReference type="Gene3D" id="3.30.70.60">
    <property type="match status" value="1"/>
</dbReference>
<gene>
    <name evidence="5" type="ORF">BPAG_LOCUS2434</name>
</gene>
<evidence type="ECO:0000313" key="5">
    <source>
        <dbReference type="EMBL" id="VDN83620.1"/>
    </source>
</evidence>
<feature type="domain" description="Translation elongation factor EF1B beta/delta subunit guanine nucleotide exchange" evidence="4">
    <location>
        <begin position="48"/>
        <end position="81"/>
    </location>
</feature>
<dbReference type="GO" id="GO:0005085">
    <property type="term" value="F:guanyl-nucleotide exchange factor activity"/>
    <property type="evidence" value="ECO:0007669"/>
    <property type="project" value="TreeGrafter"/>
</dbReference>
<reference evidence="5 6" key="2">
    <citation type="submission" date="2018-11" db="EMBL/GenBank/DDBJ databases">
        <authorList>
            <consortium name="Pathogen Informatics"/>
        </authorList>
    </citation>
    <scope>NUCLEOTIDE SEQUENCE [LARGE SCALE GENOMIC DNA]</scope>
</reference>
<dbReference type="WBParaSite" id="BPAG_0000246401-mRNA-1">
    <property type="protein sequence ID" value="BPAG_0000246401-mRNA-1"/>
    <property type="gene ID" value="BPAG_0000246401"/>
</dbReference>